<keyword evidence="1" id="KW-0547">Nucleotide-binding</keyword>
<dbReference type="Pfam" id="PF13207">
    <property type="entry name" value="AAA_17"/>
    <property type="match status" value="1"/>
</dbReference>
<evidence type="ECO:0000313" key="1">
    <source>
        <dbReference type="EMBL" id="UPQ80401.1"/>
    </source>
</evidence>
<evidence type="ECO:0000313" key="2">
    <source>
        <dbReference type="Proteomes" id="UP000830583"/>
    </source>
</evidence>
<protein>
    <submittedName>
        <fullName evidence="1">ATP-binding protein</fullName>
    </submittedName>
</protein>
<dbReference type="EMBL" id="CP096205">
    <property type="protein sequence ID" value="UPQ80401.1"/>
    <property type="molecule type" value="Genomic_DNA"/>
</dbReference>
<dbReference type="Gene3D" id="3.40.50.300">
    <property type="entry name" value="P-loop containing nucleotide triphosphate hydrolases"/>
    <property type="match status" value="1"/>
</dbReference>
<dbReference type="Proteomes" id="UP000830583">
    <property type="component" value="Chromosome"/>
</dbReference>
<keyword evidence="2" id="KW-1185">Reference proteome</keyword>
<reference evidence="1" key="1">
    <citation type="submission" date="2022-04" db="EMBL/GenBank/DDBJ databases">
        <title>Consumption of N2O by Flavobacterium azooxidireducens sp. nov. isolated from Decomposing Leaf Litter of Phragmites australis (Cav.).</title>
        <authorList>
            <person name="Behrendt U."/>
            <person name="Spanner T."/>
            <person name="Augustin J."/>
            <person name="Horn M.A."/>
            <person name="Kolb S."/>
            <person name="Ulrich A."/>
        </authorList>
    </citation>
    <scope>NUCLEOTIDE SEQUENCE</scope>
    <source>
        <strain evidence="1">IGB 4-14</strain>
    </source>
</reference>
<dbReference type="GO" id="GO:0005524">
    <property type="term" value="F:ATP binding"/>
    <property type="evidence" value="ECO:0007669"/>
    <property type="project" value="UniProtKB-KW"/>
</dbReference>
<organism evidence="1 2">
    <name type="scientific">Flavobacterium azooxidireducens</name>
    <dbReference type="NCBI Taxonomy" id="1871076"/>
    <lineage>
        <taxon>Bacteria</taxon>
        <taxon>Pseudomonadati</taxon>
        <taxon>Bacteroidota</taxon>
        <taxon>Flavobacteriia</taxon>
        <taxon>Flavobacteriales</taxon>
        <taxon>Flavobacteriaceae</taxon>
        <taxon>Flavobacterium</taxon>
    </lineage>
</organism>
<keyword evidence="1" id="KW-0067">ATP-binding</keyword>
<dbReference type="SUPFAM" id="SSF52540">
    <property type="entry name" value="P-loop containing nucleoside triphosphate hydrolases"/>
    <property type="match status" value="1"/>
</dbReference>
<proteinExistence type="predicted"/>
<dbReference type="InterPro" id="IPR027417">
    <property type="entry name" value="P-loop_NTPase"/>
</dbReference>
<name>A0ABY4KHZ2_9FLAO</name>
<accession>A0ABY4KHZ2</accession>
<dbReference type="RefSeq" id="WP_248436296.1">
    <property type="nucleotide sequence ID" value="NZ_CP096205.1"/>
</dbReference>
<gene>
    <name evidence="1" type="ORF">M0M57_06065</name>
</gene>
<sequence>MVFNKNIVFIGGIHGVGKGTICKEISNESGLTHLTASQVLKWNEISKSDNKLVDNISTTQERLILGLKNLIEKDKQYLLDGHFCLLNSKGIPSKIEEETFDYINPRIVAIVIDDVEKVAERLEKRDKRKYDSKILNELQEMEIEYAKYLSNKYSVPYIEIWNSNYKSLLNII</sequence>